<evidence type="ECO:0000313" key="4">
    <source>
        <dbReference type="Proteomes" id="UP001188597"/>
    </source>
</evidence>
<dbReference type="SUPFAM" id="SSF81901">
    <property type="entry name" value="HCP-like"/>
    <property type="match status" value="1"/>
</dbReference>
<proteinExistence type="predicted"/>
<feature type="repeat" description="PPR" evidence="2">
    <location>
        <begin position="264"/>
        <end position="298"/>
    </location>
</feature>
<evidence type="ECO:0008006" key="5">
    <source>
        <dbReference type="Google" id="ProtNLM"/>
    </source>
</evidence>
<dbReference type="AlphaFoldDB" id="A0AA88VEI3"/>
<keyword evidence="4" id="KW-1185">Reference proteome</keyword>
<accession>A0AA88VEI3</accession>
<dbReference type="PANTHER" id="PTHR47932">
    <property type="entry name" value="ATPASE EXPRESSION PROTEIN 3"/>
    <property type="match status" value="1"/>
</dbReference>
<dbReference type="Pfam" id="PF13812">
    <property type="entry name" value="PPR_3"/>
    <property type="match status" value="1"/>
</dbReference>
<feature type="repeat" description="PPR" evidence="2">
    <location>
        <begin position="140"/>
        <end position="174"/>
    </location>
</feature>
<comment type="caution">
    <text evidence="3">The sequence shown here is derived from an EMBL/GenBank/DDBJ whole genome shotgun (WGS) entry which is preliminary data.</text>
</comment>
<reference evidence="3" key="1">
    <citation type="submission" date="2022-12" db="EMBL/GenBank/DDBJ databases">
        <title>Draft genome assemblies for two species of Escallonia (Escalloniales).</title>
        <authorList>
            <person name="Chanderbali A."/>
            <person name="Dervinis C."/>
            <person name="Anghel I."/>
            <person name="Soltis D."/>
            <person name="Soltis P."/>
            <person name="Zapata F."/>
        </authorList>
    </citation>
    <scope>NUCLEOTIDE SEQUENCE</scope>
    <source>
        <strain evidence="3">UCBG64.0493</strain>
        <tissue evidence="3">Leaf</tissue>
    </source>
</reference>
<feature type="repeat" description="PPR" evidence="2">
    <location>
        <begin position="299"/>
        <end position="333"/>
    </location>
</feature>
<keyword evidence="1" id="KW-0677">Repeat</keyword>
<dbReference type="Pfam" id="PF01535">
    <property type="entry name" value="PPR"/>
    <property type="match status" value="2"/>
</dbReference>
<evidence type="ECO:0000313" key="3">
    <source>
        <dbReference type="EMBL" id="KAK3006293.1"/>
    </source>
</evidence>
<dbReference type="Gene3D" id="1.25.40.10">
    <property type="entry name" value="Tetratricopeptide repeat domain"/>
    <property type="match status" value="3"/>
</dbReference>
<dbReference type="EMBL" id="JAVXUP010002012">
    <property type="protein sequence ID" value="KAK3006293.1"/>
    <property type="molecule type" value="Genomic_DNA"/>
</dbReference>
<feature type="repeat" description="PPR" evidence="2">
    <location>
        <begin position="105"/>
        <end position="139"/>
    </location>
</feature>
<dbReference type="GO" id="GO:0003729">
    <property type="term" value="F:mRNA binding"/>
    <property type="evidence" value="ECO:0007669"/>
    <property type="project" value="TreeGrafter"/>
</dbReference>
<feature type="repeat" description="PPR" evidence="2">
    <location>
        <begin position="229"/>
        <end position="263"/>
    </location>
</feature>
<dbReference type="Proteomes" id="UP001188597">
    <property type="component" value="Unassembled WGS sequence"/>
</dbReference>
<dbReference type="NCBIfam" id="TIGR00756">
    <property type="entry name" value="PPR"/>
    <property type="match status" value="5"/>
</dbReference>
<evidence type="ECO:0000256" key="2">
    <source>
        <dbReference type="PROSITE-ProRule" id="PRU00708"/>
    </source>
</evidence>
<dbReference type="InterPro" id="IPR011990">
    <property type="entry name" value="TPR-like_helical_dom_sf"/>
</dbReference>
<evidence type="ECO:0000256" key="1">
    <source>
        <dbReference type="ARBA" id="ARBA00022737"/>
    </source>
</evidence>
<protein>
    <recommendedName>
        <fullName evidence="5">Pentatricopeptide repeat-containing protein</fullName>
    </recommendedName>
</protein>
<dbReference type="InterPro" id="IPR002885">
    <property type="entry name" value="PPR_rpt"/>
</dbReference>
<organism evidence="3 4">
    <name type="scientific">Escallonia herrerae</name>
    <dbReference type="NCBI Taxonomy" id="1293975"/>
    <lineage>
        <taxon>Eukaryota</taxon>
        <taxon>Viridiplantae</taxon>
        <taxon>Streptophyta</taxon>
        <taxon>Embryophyta</taxon>
        <taxon>Tracheophyta</taxon>
        <taxon>Spermatophyta</taxon>
        <taxon>Magnoliopsida</taxon>
        <taxon>eudicotyledons</taxon>
        <taxon>Gunneridae</taxon>
        <taxon>Pentapetalae</taxon>
        <taxon>asterids</taxon>
        <taxon>campanulids</taxon>
        <taxon>Escalloniales</taxon>
        <taxon>Escalloniaceae</taxon>
        <taxon>Escallonia</taxon>
    </lineage>
</organism>
<sequence length="404" mass="46305">MINALGKTREFDLAWLLILERINSDQGPNEFTFAILIRRYARAGLVLPAIRAYEYASKLDSICSFDMEMKLFEILLDSFCKEGSVRVASEYLEEKVKLHPSWVPSTKVYNILLNGWFRSRKLKQAERLWIRMQQENVKTSVVTYGTLVEGYCRMGRVEMAMELLTDMRKEGIEPNAIVYNPIIYALGDAGNLKEALGMMERLMGFCKAGDLVGASKVLKMMISKGFVPTLTTYNCFFSYFAKAGKIEEGLNLYTKLIESGHVPDRLTYHLLVKMLCKQERLGLVLQVMKEMRARGCDLDLVTCTMLIHLVLKMQKFDEACAEFEDLIRRGIVPQYLTFEKMSDELKKQRLSKLARKLCDTMASVPHSTKLPNTYGRKEDISRKREASILRKAQVMTGIDIPEDD</sequence>
<name>A0AA88VEI3_9ASTE</name>
<dbReference type="Pfam" id="PF13041">
    <property type="entry name" value="PPR_2"/>
    <property type="match status" value="2"/>
</dbReference>
<dbReference type="PROSITE" id="PS51375">
    <property type="entry name" value="PPR"/>
    <property type="match status" value="5"/>
</dbReference>
<gene>
    <name evidence="3" type="ORF">RJ639_015595</name>
</gene>
<dbReference type="PANTHER" id="PTHR47932:SF63">
    <property type="entry name" value="OS08G0290000 PROTEIN"/>
    <property type="match status" value="1"/>
</dbReference>